<feature type="compositionally biased region" description="Basic and acidic residues" evidence="6">
    <location>
        <begin position="465"/>
        <end position="474"/>
    </location>
</feature>
<dbReference type="PANTHER" id="PTHR13806">
    <property type="entry name" value="FLOTILLIN-RELATED"/>
    <property type="match status" value="1"/>
</dbReference>
<dbReference type="Pfam" id="PF01145">
    <property type="entry name" value="Band_7"/>
    <property type="match status" value="1"/>
</dbReference>
<dbReference type="CDD" id="cd03399">
    <property type="entry name" value="SPFH_flotillin"/>
    <property type="match status" value="1"/>
</dbReference>
<dbReference type="RefSeq" id="WP_080317947.1">
    <property type="nucleotide sequence ID" value="NZ_MTBC01000001.1"/>
</dbReference>
<dbReference type="InterPro" id="IPR001107">
    <property type="entry name" value="Band_7"/>
</dbReference>
<dbReference type="Gene3D" id="3.30.479.30">
    <property type="entry name" value="Band 7 domain"/>
    <property type="match status" value="1"/>
</dbReference>
<evidence type="ECO:0000256" key="5">
    <source>
        <dbReference type="ARBA" id="ARBA00023136"/>
    </source>
</evidence>
<dbReference type="InterPro" id="IPR027705">
    <property type="entry name" value="Flotillin_fam"/>
</dbReference>
<organism evidence="9 10">
    <name type="scientific">Croceivirga radicis</name>
    <dbReference type="NCBI Taxonomy" id="1929488"/>
    <lineage>
        <taxon>Bacteria</taxon>
        <taxon>Pseudomonadati</taxon>
        <taxon>Bacteroidota</taxon>
        <taxon>Flavobacteriia</taxon>
        <taxon>Flavobacteriales</taxon>
        <taxon>Flavobacteriaceae</taxon>
        <taxon>Croceivirga</taxon>
    </lineage>
</organism>
<keyword evidence="10" id="KW-1185">Reference proteome</keyword>
<evidence type="ECO:0000256" key="1">
    <source>
        <dbReference type="ARBA" id="ARBA00004167"/>
    </source>
</evidence>
<evidence type="ECO:0000256" key="2">
    <source>
        <dbReference type="ARBA" id="ARBA00004236"/>
    </source>
</evidence>
<evidence type="ECO:0000259" key="8">
    <source>
        <dbReference type="SMART" id="SM00244"/>
    </source>
</evidence>
<comment type="similarity">
    <text evidence="3">Belongs to the band 7/mec-2 family. Flotillin subfamily.</text>
</comment>
<evidence type="ECO:0000256" key="4">
    <source>
        <dbReference type="ARBA" id="ARBA00022475"/>
    </source>
</evidence>
<comment type="subcellular location">
    <subcellularLocation>
        <location evidence="2">Cell membrane</location>
    </subcellularLocation>
    <subcellularLocation>
        <location evidence="1">Membrane</location>
        <topology evidence="1">Single-pass membrane protein</topology>
    </subcellularLocation>
</comment>
<feature type="region of interest" description="Disordered" evidence="6">
    <location>
        <begin position="455"/>
        <end position="474"/>
    </location>
</feature>
<dbReference type="OrthoDB" id="9786220at2"/>
<dbReference type="AlphaFoldDB" id="A0A1V6LW94"/>
<accession>A0A1V6LW94</accession>
<evidence type="ECO:0000313" key="9">
    <source>
        <dbReference type="EMBL" id="OQD44450.1"/>
    </source>
</evidence>
<sequence>MITLPLQLGGGATLLAIGFAILFMFIIIISFIRRYKRCPSDRILVVYGKVGSGNSAKCIHGGAAFVWPVIQDYEYLDLTPISIEVDLKNALSKQNIRVNVPSRFTIGISTEPGVMQNAAERLLGLGLPEVQDLAKEIIFGQLRLVVASMDIEEINSDRDKFLTNISQSVESELKKVGLKLINVNITDIVDESGYIEALGKEAAAHAINAARKSVAEKNRDGSIGEANAKQDERTQVAAANAKAVEGENVAKIDVANSDSLRRQREAEAERTAIASEKVQAAKALEESYAAEKDAEIARAERERSSQMADIVVPAQIDKQKVEIEAEAEAERIRRKAKGEADAILFKAQAEAKGMFEVLTKQAQGLDEIVKAAGNNPKDAVLLLIADKLPELVEKQAEAIKNIKIDKVTVWDSGNSEDGKNSTANFISGMYKSVPPLQEMFNMAGMELPEYLKGKDKVAGEPLADQSEKQKPTEE</sequence>
<dbReference type="SUPFAM" id="SSF117892">
    <property type="entry name" value="Band 7/SPFH domain"/>
    <property type="match status" value="1"/>
</dbReference>
<keyword evidence="4" id="KW-1003">Cell membrane</keyword>
<comment type="caution">
    <text evidence="9">The sequence shown here is derived from an EMBL/GenBank/DDBJ whole genome shotgun (WGS) entry which is preliminary data.</text>
</comment>
<keyword evidence="7" id="KW-1133">Transmembrane helix</keyword>
<evidence type="ECO:0000256" key="6">
    <source>
        <dbReference type="SAM" id="MobiDB-lite"/>
    </source>
</evidence>
<reference evidence="9 10" key="1">
    <citation type="submission" date="2016-12" db="EMBL/GenBank/DDBJ databases">
        <authorList>
            <person name="Song W.-J."/>
            <person name="Kurnit D.M."/>
        </authorList>
    </citation>
    <scope>NUCLEOTIDE SEQUENCE [LARGE SCALE GENOMIC DNA]</scope>
    <source>
        <strain evidence="9 10">HSG9</strain>
    </source>
</reference>
<dbReference type="GO" id="GO:0005886">
    <property type="term" value="C:plasma membrane"/>
    <property type="evidence" value="ECO:0007669"/>
    <property type="project" value="UniProtKB-SubCell"/>
</dbReference>
<dbReference type="InterPro" id="IPR036013">
    <property type="entry name" value="Band_7/SPFH_dom_sf"/>
</dbReference>
<dbReference type="PANTHER" id="PTHR13806:SF31">
    <property type="entry name" value="FLOTILLIN-LIKE PROTEIN 1-RELATED"/>
    <property type="match status" value="1"/>
</dbReference>
<dbReference type="Proteomes" id="UP000191680">
    <property type="component" value="Unassembled WGS sequence"/>
</dbReference>
<evidence type="ECO:0000256" key="7">
    <source>
        <dbReference type="SAM" id="Phobius"/>
    </source>
</evidence>
<evidence type="ECO:0000313" key="10">
    <source>
        <dbReference type="Proteomes" id="UP000191680"/>
    </source>
</evidence>
<dbReference type="EMBL" id="MTBC01000001">
    <property type="protein sequence ID" value="OQD44450.1"/>
    <property type="molecule type" value="Genomic_DNA"/>
</dbReference>
<feature type="domain" description="Band 7" evidence="8">
    <location>
        <begin position="33"/>
        <end position="202"/>
    </location>
</feature>
<gene>
    <name evidence="9" type="ORF">BUL40_02540</name>
</gene>
<keyword evidence="5 7" id="KW-0472">Membrane</keyword>
<proteinExistence type="inferred from homology"/>
<dbReference type="SMART" id="SM00244">
    <property type="entry name" value="PHB"/>
    <property type="match status" value="1"/>
</dbReference>
<protein>
    <submittedName>
        <fullName evidence="9">Flotillin</fullName>
    </submittedName>
</protein>
<name>A0A1V6LW94_9FLAO</name>
<keyword evidence="7" id="KW-0812">Transmembrane</keyword>
<evidence type="ECO:0000256" key="3">
    <source>
        <dbReference type="ARBA" id="ARBA00007161"/>
    </source>
</evidence>
<feature type="transmembrane region" description="Helical" evidence="7">
    <location>
        <begin position="12"/>
        <end position="32"/>
    </location>
</feature>